<organism evidence="1 2">
    <name type="scientific">Pseudolycoriella hygida</name>
    <dbReference type="NCBI Taxonomy" id="35572"/>
    <lineage>
        <taxon>Eukaryota</taxon>
        <taxon>Metazoa</taxon>
        <taxon>Ecdysozoa</taxon>
        <taxon>Arthropoda</taxon>
        <taxon>Hexapoda</taxon>
        <taxon>Insecta</taxon>
        <taxon>Pterygota</taxon>
        <taxon>Neoptera</taxon>
        <taxon>Endopterygota</taxon>
        <taxon>Diptera</taxon>
        <taxon>Nematocera</taxon>
        <taxon>Sciaroidea</taxon>
        <taxon>Sciaridae</taxon>
        <taxon>Pseudolycoriella</taxon>
    </lineage>
</organism>
<keyword evidence="2" id="KW-1185">Reference proteome</keyword>
<evidence type="ECO:0000313" key="2">
    <source>
        <dbReference type="Proteomes" id="UP001151699"/>
    </source>
</evidence>
<dbReference type="AlphaFoldDB" id="A0A9Q0MK99"/>
<protein>
    <submittedName>
        <fullName evidence="1">Uncharacterized protein</fullName>
    </submittedName>
</protein>
<feature type="non-terminal residue" evidence="1">
    <location>
        <position position="187"/>
    </location>
</feature>
<sequence length="187" mass="21115">IIQLKIPIKVVLAIGICTHKQINKHPLQPLKVMGEESNSSSEEEFKKTITSASEDEYWKSAPDTEDLCITKNLKKLKVKLSTSTIEPLAVTKTPKRKSKSPIVPTEAKKRLLNPMAPPKFSEVVQKTLWVVDVVIDDDKEVTMTKDEGELINEELTKALFASDKMGILDFDHCGHERNLYRTISRNT</sequence>
<comment type="caution">
    <text evidence="1">The sequence shown here is derived from an EMBL/GenBank/DDBJ whole genome shotgun (WGS) entry which is preliminary data.</text>
</comment>
<proteinExistence type="predicted"/>
<gene>
    <name evidence="1" type="ORF">Bhyg_18001</name>
</gene>
<name>A0A9Q0MK99_9DIPT</name>
<dbReference type="Proteomes" id="UP001151699">
    <property type="component" value="Unassembled WGS sequence"/>
</dbReference>
<evidence type="ECO:0000313" key="1">
    <source>
        <dbReference type="EMBL" id="KAJ6603866.1"/>
    </source>
</evidence>
<reference evidence="1" key="1">
    <citation type="submission" date="2022-07" db="EMBL/GenBank/DDBJ databases">
        <authorList>
            <person name="Trinca V."/>
            <person name="Uliana J.V.C."/>
            <person name="Torres T.T."/>
            <person name="Ward R.J."/>
            <person name="Monesi N."/>
        </authorList>
    </citation>
    <scope>NUCLEOTIDE SEQUENCE</scope>
    <source>
        <strain evidence="1">HSMRA1968</strain>
        <tissue evidence="1">Whole embryos</tissue>
    </source>
</reference>
<dbReference type="EMBL" id="WJQU01005954">
    <property type="protein sequence ID" value="KAJ6603866.1"/>
    <property type="molecule type" value="Genomic_DNA"/>
</dbReference>
<accession>A0A9Q0MK99</accession>